<feature type="compositionally biased region" description="Low complexity" evidence="1">
    <location>
        <begin position="170"/>
        <end position="189"/>
    </location>
</feature>
<dbReference type="SMART" id="SM00367">
    <property type="entry name" value="LRR_CC"/>
    <property type="match status" value="7"/>
</dbReference>
<feature type="region of interest" description="Disordered" evidence="1">
    <location>
        <begin position="25"/>
        <end position="55"/>
    </location>
</feature>
<reference evidence="2 3" key="1">
    <citation type="journal article" date="2014" name="BMC Genomics">
        <title>Genome and secretome analysis of the hemibiotrophic fungal pathogen, Moniliophthora roreri, which causes frosty pod rot disease of cacao: mechanisms of the biotrophic and necrotrophic phases.</title>
        <authorList>
            <person name="Meinhardt L.W."/>
            <person name="Costa G.G.L."/>
            <person name="Thomazella D.P.T."/>
            <person name="Teixeira P.J.P.L."/>
            <person name="Carazzolle M.F."/>
            <person name="Schuster S.C."/>
            <person name="Carlson J.E."/>
            <person name="Guiltinan M.J."/>
            <person name="Mieczkowski P."/>
            <person name="Farmer A."/>
            <person name="Ramaraj T."/>
            <person name="Crozier J."/>
            <person name="Davis R.E."/>
            <person name="Shao J."/>
            <person name="Melnick R.L."/>
            <person name="Pereira G.A.G."/>
            <person name="Bailey B.A."/>
        </authorList>
    </citation>
    <scope>NUCLEOTIDE SEQUENCE [LARGE SCALE GENOMIC DNA]</scope>
    <source>
        <strain evidence="2 3">MCA 2997</strain>
    </source>
</reference>
<evidence type="ECO:0000313" key="2">
    <source>
        <dbReference type="EMBL" id="ESK92172.1"/>
    </source>
</evidence>
<feature type="compositionally biased region" description="Polar residues" evidence="1">
    <location>
        <begin position="153"/>
        <end position="163"/>
    </location>
</feature>
<dbReference type="STRING" id="1381753.V2XEP6"/>
<dbReference type="SUPFAM" id="SSF52047">
    <property type="entry name" value="RNI-like"/>
    <property type="match status" value="1"/>
</dbReference>
<sequence>MSATHGIDNEDPLLYFEPLDSLTDFGSPSTSTLEGMDDERAMESSSSMQKGKEKATSLPMPIMISHSDTQTFDEFGVSPPWSTSSSYYDPPADTPIASSPSPSSMSFTLGSFTASWQMSTASEFKEGPSMMYEKWKGKERATELEGIAPPSTSPLVFTNNSFDGAQRDISLPSPSPSAGVSSSSSVPVSRTAHEPFTTLIRPPERSAAAGNEGTVTASAPKPLKPSRRHSYPHSNPNIRRPVATSSMARLKAKLGSSNKIHSNLARKLLSRKAPELSGFITQIGKNSIKTPTDRVENVALEMDKTLVAADMQPFIFAPVPQSPFSLKTKGRSLSSPYPLSVLDIIPVTSQDIFVPIPMVVRNYFDEMLPRELKLHILASLVSLHENDHMGTIERGEWTALKSASAKNRWIGKDRAIRELVKFSRVSKSWQMLIFDGQLWSQLNLHSFPVMPKSLLSRLANAGGRFTTSLELPGHTHINSVALLDATDKLSAPLEDSPSITSFTGQPYTRLTTVNLRGCTSINTRSLHHLLVRSPFLEKLCVRGLTVVTNTTCDILGMYNSQITSLDMGRCPNMDAEGIRRLAAAAIGRGEAMPLKELRVGGLRNVTDGMMATLGKATPFLEVLDLSYSKQLHNSAVEAFVLCDDANDVREEYYGCKTITVNQDTRDGPRVMKRVTGLRHLNLSCCPLLTDNACTMLAGTLPKLEYLEMAGIGEDLKDDGLVKLLETTPMIRKLDLEDACDITDKVLEALTPSVRDPLLSGEERNGSLIIESGHALEELIISWAANLTESALIDLIRSCPRLTKVEADNTRMGSAVVKEFVGTSRKRQTVNAKLGVVDCRLVGDHVIKELSTEIRPRMGWRGWEARKLKYLDGRDFGCRPEWEVKAGMREEKEKDPDKEAIMKVAQGQDELDERRVVVKLYSTWQIVWSTREKRRKDSLKKKAIIESEDSEVDVFGSRGIGGSGRSSVRWWAPGGRRSRPGSGTNSPSPFEMNTNDGCAIM</sequence>
<organism evidence="2 3">
    <name type="scientific">Moniliophthora roreri (strain MCA 2997)</name>
    <name type="common">Cocoa frosty pod rot fungus</name>
    <name type="synonym">Crinipellis roreri</name>
    <dbReference type="NCBI Taxonomy" id="1381753"/>
    <lineage>
        <taxon>Eukaryota</taxon>
        <taxon>Fungi</taxon>
        <taxon>Dikarya</taxon>
        <taxon>Basidiomycota</taxon>
        <taxon>Agaricomycotina</taxon>
        <taxon>Agaricomycetes</taxon>
        <taxon>Agaricomycetidae</taxon>
        <taxon>Agaricales</taxon>
        <taxon>Marasmiineae</taxon>
        <taxon>Marasmiaceae</taxon>
        <taxon>Moniliophthora</taxon>
    </lineage>
</organism>
<dbReference type="InterPro" id="IPR036047">
    <property type="entry name" value="F-box-like_dom_sf"/>
</dbReference>
<dbReference type="SUPFAM" id="SSF81383">
    <property type="entry name" value="F-box domain"/>
    <property type="match status" value="1"/>
</dbReference>
<dbReference type="InterPro" id="IPR006553">
    <property type="entry name" value="Leu-rich_rpt_Cys-con_subtyp"/>
</dbReference>
<dbReference type="Proteomes" id="UP000017559">
    <property type="component" value="Unassembled WGS sequence"/>
</dbReference>
<gene>
    <name evidence="2" type="ORF">Moror_4823</name>
</gene>
<dbReference type="EMBL" id="AWSO01000300">
    <property type="protein sequence ID" value="ESK92172.1"/>
    <property type="molecule type" value="Genomic_DNA"/>
</dbReference>
<dbReference type="AlphaFoldDB" id="V2XEP6"/>
<accession>V2XEP6</accession>
<feature type="region of interest" description="Disordered" evidence="1">
    <location>
        <begin position="963"/>
        <end position="1000"/>
    </location>
</feature>
<dbReference type="InterPro" id="IPR032675">
    <property type="entry name" value="LRR_dom_sf"/>
</dbReference>
<dbReference type="GO" id="GO:0031146">
    <property type="term" value="P:SCF-dependent proteasomal ubiquitin-dependent protein catabolic process"/>
    <property type="evidence" value="ECO:0007669"/>
    <property type="project" value="TreeGrafter"/>
</dbReference>
<proteinExistence type="predicted"/>
<evidence type="ECO:0000256" key="1">
    <source>
        <dbReference type="SAM" id="MobiDB-lite"/>
    </source>
</evidence>
<name>V2XEP6_MONRO</name>
<keyword evidence="3" id="KW-1185">Reference proteome</keyword>
<feature type="compositionally biased region" description="Polar residues" evidence="1">
    <location>
        <begin position="990"/>
        <end position="1000"/>
    </location>
</feature>
<feature type="compositionally biased region" description="Low complexity" evidence="1">
    <location>
        <begin position="979"/>
        <end position="988"/>
    </location>
</feature>
<comment type="caution">
    <text evidence="2">The sequence shown here is derived from an EMBL/GenBank/DDBJ whole genome shotgun (WGS) entry which is preliminary data.</text>
</comment>
<dbReference type="PANTHER" id="PTHR13318">
    <property type="entry name" value="PARTNER OF PAIRED, ISOFORM B-RELATED"/>
    <property type="match status" value="1"/>
</dbReference>
<dbReference type="GO" id="GO:0019005">
    <property type="term" value="C:SCF ubiquitin ligase complex"/>
    <property type="evidence" value="ECO:0007669"/>
    <property type="project" value="TreeGrafter"/>
</dbReference>
<dbReference type="KEGG" id="mrr:Moror_4823"/>
<feature type="region of interest" description="Disordered" evidence="1">
    <location>
        <begin position="142"/>
        <end position="243"/>
    </location>
</feature>
<feature type="compositionally biased region" description="Polar residues" evidence="1">
    <location>
        <begin position="232"/>
        <end position="243"/>
    </location>
</feature>
<dbReference type="OrthoDB" id="550575at2759"/>
<dbReference type="HOGENOM" id="CLU_008641_0_0_1"/>
<evidence type="ECO:0000313" key="3">
    <source>
        <dbReference type="Proteomes" id="UP000017559"/>
    </source>
</evidence>
<protein>
    <submittedName>
        <fullName evidence="2">F-box domain-containing protein</fullName>
    </submittedName>
</protein>
<dbReference type="Gene3D" id="3.80.10.10">
    <property type="entry name" value="Ribonuclease Inhibitor"/>
    <property type="match status" value="2"/>
</dbReference>